<reference evidence="3" key="2">
    <citation type="submission" date="2015-01" db="EMBL/GenBank/DDBJ databases">
        <title>Evolutionary Origins and Diversification of the Mycorrhizal Mutualists.</title>
        <authorList>
            <consortium name="DOE Joint Genome Institute"/>
            <consortium name="Mycorrhizal Genomics Consortium"/>
            <person name="Kohler A."/>
            <person name="Kuo A."/>
            <person name="Nagy L.G."/>
            <person name="Floudas D."/>
            <person name="Copeland A."/>
            <person name="Barry K.W."/>
            <person name="Cichocki N."/>
            <person name="Veneault-Fourrey C."/>
            <person name="LaButti K."/>
            <person name="Lindquist E.A."/>
            <person name="Lipzen A."/>
            <person name="Lundell T."/>
            <person name="Morin E."/>
            <person name="Murat C."/>
            <person name="Riley R."/>
            <person name="Ohm R."/>
            <person name="Sun H."/>
            <person name="Tunlid A."/>
            <person name="Henrissat B."/>
            <person name="Grigoriev I.V."/>
            <person name="Hibbett D.S."/>
            <person name="Martin F."/>
        </authorList>
    </citation>
    <scope>NUCLEOTIDE SEQUENCE [LARGE SCALE GENOMIC DNA]</scope>
    <source>
        <strain evidence="3">UH-Slu-Lm8-n1</strain>
    </source>
</reference>
<feature type="compositionally biased region" description="Basic residues" evidence="1">
    <location>
        <begin position="9"/>
        <end position="18"/>
    </location>
</feature>
<accession>A0A0D0AZN6</accession>
<organism evidence="2 3">
    <name type="scientific">Suillus luteus UH-Slu-Lm8-n1</name>
    <dbReference type="NCBI Taxonomy" id="930992"/>
    <lineage>
        <taxon>Eukaryota</taxon>
        <taxon>Fungi</taxon>
        <taxon>Dikarya</taxon>
        <taxon>Basidiomycota</taxon>
        <taxon>Agaricomycotina</taxon>
        <taxon>Agaricomycetes</taxon>
        <taxon>Agaricomycetidae</taxon>
        <taxon>Boletales</taxon>
        <taxon>Suillineae</taxon>
        <taxon>Suillaceae</taxon>
        <taxon>Suillus</taxon>
    </lineage>
</organism>
<evidence type="ECO:0000313" key="2">
    <source>
        <dbReference type="EMBL" id="KIK39787.1"/>
    </source>
</evidence>
<gene>
    <name evidence="2" type="ORF">CY34DRAFT_108059</name>
</gene>
<sequence length="137" mass="15093">MSTASRQTHAGKSRKKIQQRLYRSTEAEDFSQLRHIIKEITQKNLHTRHDILMKEFADSRAAAEIIRQLAADYSSLLEEQAASAWTGVASSAGSPVQHPAPIHPAHTGSGTYYAPASLSNTMDGSTRNYVYFNSQSG</sequence>
<dbReference type="EMBL" id="KN835328">
    <property type="protein sequence ID" value="KIK39787.1"/>
    <property type="molecule type" value="Genomic_DNA"/>
</dbReference>
<feature type="region of interest" description="Disordered" evidence="1">
    <location>
        <begin position="1"/>
        <end position="20"/>
    </location>
</feature>
<evidence type="ECO:0000256" key="1">
    <source>
        <dbReference type="SAM" id="MobiDB-lite"/>
    </source>
</evidence>
<name>A0A0D0AZN6_9AGAM</name>
<dbReference type="AlphaFoldDB" id="A0A0D0AZN6"/>
<proteinExistence type="predicted"/>
<dbReference type="HOGENOM" id="CLU_1866441_0_0_1"/>
<dbReference type="InParanoid" id="A0A0D0AZN6"/>
<dbReference type="Proteomes" id="UP000054485">
    <property type="component" value="Unassembled WGS sequence"/>
</dbReference>
<dbReference type="OrthoDB" id="2668849at2759"/>
<reference evidence="2 3" key="1">
    <citation type="submission" date="2014-04" db="EMBL/GenBank/DDBJ databases">
        <authorList>
            <consortium name="DOE Joint Genome Institute"/>
            <person name="Kuo A."/>
            <person name="Ruytinx J."/>
            <person name="Rineau F."/>
            <person name="Colpaert J."/>
            <person name="Kohler A."/>
            <person name="Nagy L.G."/>
            <person name="Floudas D."/>
            <person name="Copeland A."/>
            <person name="Barry K.W."/>
            <person name="Cichocki N."/>
            <person name="Veneault-Fourrey C."/>
            <person name="LaButti K."/>
            <person name="Lindquist E.A."/>
            <person name="Lipzen A."/>
            <person name="Lundell T."/>
            <person name="Morin E."/>
            <person name="Murat C."/>
            <person name="Sun H."/>
            <person name="Tunlid A."/>
            <person name="Henrissat B."/>
            <person name="Grigoriev I.V."/>
            <person name="Hibbett D.S."/>
            <person name="Martin F."/>
            <person name="Nordberg H.P."/>
            <person name="Cantor M.N."/>
            <person name="Hua S.X."/>
        </authorList>
    </citation>
    <scope>NUCLEOTIDE SEQUENCE [LARGE SCALE GENOMIC DNA]</scope>
    <source>
        <strain evidence="2 3">UH-Slu-Lm8-n1</strain>
    </source>
</reference>
<protein>
    <submittedName>
        <fullName evidence="2">Uncharacterized protein</fullName>
    </submittedName>
</protein>
<keyword evidence="3" id="KW-1185">Reference proteome</keyword>
<evidence type="ECO:0000313" key="3">
    <source>
        <dbReference type="Proteomes" id="UP000054485"/>
    </source>
</evidence>